<dbReference type="EMBL" id="AWGJ01000006">
    <property type="protein sequence ID" value="ODN78792.1"/>
    <property type="molecule type" value="Genomic_DNA"/>
</dbReference>
<proteinExistence type="predicted"/>
<dbReference type="Proteomes" id="UP000094065">
    <property type="component" value="Unassembled WGS sequence"/>
</dbReference>
<evidence type="ECO:0000313" key="3">
    <source>
        <dbReference type="Proteomes" id="UP000094065"/>
    </source>
</evidence>
<feature type="compositionally biased region" description="Polar residues" evidence="1">
    <location>
        <begin position="54"/>
        <end position="63"/>
    </location>
</feature>
<accession>A0A1E3HR56</accession>
<protein>
    <submittedName>
        <fullName evidence="2">Uncharacterized protein</fullName>
    </submittedName>
</protein>
<dbReference type="AlphaFoldDB" id="A0A1E3HR56"/>
<comment type="caution">
    <text evidence="2">The sequence shown here is derived from an EMBL/GenBank/DDBJ whole genome shotgun (WGS) entry which is preliminary data.</text>
</comment>
<evidence type="ECO:0000256" key="1">
    <source>
        <dbReference type="SAM" id="MobiDB-lite"/>
    </source>
</evidence>
<name>A0A1E3HR56_9TREE</name>
<dbReference type="GeneID" id="30155654"/>
<organism evidence="2 3">
    <name type="scientific">Cryptococcus amylolentus CBS 6039</name>
    <dbReference type="NCBI Taxonomy" id="1295533"/>
    <lineage>
        <taxon>Eukaryota</taxon>
        <taxon>Fungi</taxon>
        <taxon>Dikarya</taxon>
        <taxon>Basidiomycota</taxon>
        <taxon>Agaricomycotina</taxon>
        <taxon>Tremellomycetes</taxon>
        <taxon>Tremellales</taxon>
        <taxon>Cryptococcaceae</taxon>
        <taxon>Cryptococcus</taxon>
    </lineage>
</organism>
<feature type="region of interest" description="Disordered" evidence="1">
    <location>
        <begin position="50"/>
        <end position="82"/>
    </location>
</feature>
<evidence type="ECO:0000313" key="2">
    <source>
        <dbReference type="EMBL" id="ODN78792.1"/>
    </source>
</evidence>
<gene>
    <name evidence="2" type="ORF">L202_04345</name>
</gene>
<sequence length="201" mass="22188">MSRVSPKQRKLAKYHRMACLAIALGLPFKASLINMYTALARSRYMKRPKVYGKATSNRRSVSGNRKAPHKPKTPLSLHDSAGKGCWDRDPRSLWSRNSYLCPVTFTTFPTILDDNRLPNREGHHLPANASNAGSQADSGVVTAQDVTETHTESQTVADDDVESTVAEIESRGNQTATSRVPVGDGHTVLSIQSSMTYQRYL</sequence>
<dbReference type="RefSeq" id="XP_018993838.1">
    <property type="nucleotide sequence ID" value="XM_019138401.1"/>
</dbReference>
<keyword evidence="3" id="KW-1185">Reference proteome</keyword>
<reference evidence="2 3" key="1">
    <citation type="submission" date="2016-06" db="EMBL/GenBank/DDBJ databases">
        <title>Evolution of pathogenesis and genome organization in the Tremellales.</title>
        <authorList>
            <person name="Cuomo C."/>
            <person name="Litvintseva A."/>
            <person name="Heitman J."/>
            <person name="Chen Y."/>
            <person name="Sun S."/>
            <person name="Springer D."/>
            <person name="Dromer F."/>
            <person name="Young S."/>
            <person name="Zeng Q."/>
            <person name="Chapman S."/>
            <person name="Gujja S."/>
            <person name="Saif S."/>
            <person name="Birren B."/>
        </authorList>
    </citation>
    <scope>NUCLEOTIDE SEQUENCE [LARGE SCALE GENOMIC DNA]</scope>
    <source>
        <strain evidence="2 3">CBS 6039</strain>
    </source>
</reference>